<dbReference type="EMBL" id="LN890655">
    <property type="protein sequence ID" value="CUS05108.2"/>
    <property type="molecule type" value="Genomic_DNA"/>
</dbReference>
<evidence type="ECO:0000313" key="1">
    <source>
        <dbReference type="EMBL" id="CUS05108.2"/>
    </source>
</evidence>
<reference evidence="1" key="1">
    <citation type="submission" date="2016-01" db="EMBL/GenBank/DDBJ databases">
        <authorList>
            <person name="Mcilroy J.S."/>
            <person name="Karst M S."/>
            <person name="Albertsen M."/>
        </authorList>
    </citation>
    <scope>NUCLEOTIDE SEQUENCE</scope>
    <source>
        <strain evidence="1">Cfx-K</strain>
    </source>
</reference>
<sequence length="126" mass="13942">MKVWLRRLLLLLFVLFWLALILMPTVAFILARNGQIQIGRSDGRHWRLFLVQEADMEGLGLERGRPVAPPGDAPETTSCLQTRIAYWMWAGDGPPAMYCQCQDQSTGEALAMTPPACLLPTGGGND</sequence>
<keyword evidence="2" id="KW-1185">Reference proteome</keyword>
<dbReference type="Proteomes" id="UP000215027">
    <property type="component" value="Chromosome I"/>
</dbReference>
<dbReference type="AlphaFoldDB" id="A0A160T728"/>
<gene>
    <name evidence="1" type="ORF">CFX0092_A3230</name>
</gene>
<organism evidence="1 2">
    <name type="scientific">Candidatus Promineifilum breve</name>
    <dbReference type="NCBI Taxonomy" id="1806508"/>
    <lineage>
        <taxon>Bacteria</taxon>
        <taxon>Bacillati</taxon>
        <taxon>Chloroflexota</taxon>
        <taxon>Ardenticatenia</taxon>
        <taxon>Candidatus Promineifilales</taxon>
        <taxon>Candidatus Promineifilaceae</taxon>
        <taxon>Candidatus Promineifilum</taxon>
    </lineage>
</organism>
<accession>A0A160T728</accession>
<dbReference type="RefSeq" id="WP_157913215.1">
    <property type="nucleotide sequence ID" value="NZ_LN890655.1"/>
</dbReference>
<proteinExistence type="predicted"/>
<dbReference type="KEGG" id="pbf:CFX0092_A3230"/>
<name>A0A160T728_9CHLR</name>
<protein>
    <submittedName>
        <fullName evidence="1">Uncharacterized protein</fullName>
    </submittedName>
</protein>
<evidence type="ECO:0000313" key="2">
    <source>
        <dbReference type="Proteomes" id="UP000215027"/>
    </source>
</evidence>